<feature type="binding site" evidence="9">
    <location>
        <position position="302"/>
    </location>
    <ligand>
        <name>ATP</name>
        <dbReference type="ChEBI" id="CHEBI:30616"/>
    </ligand>
</feature>
<evidence type="ECO:0000256" key="10">
    <source>
        <dbReference type="PIRSR" id="PIRSR001589-3"/>
    </source>
</evidence>
<dbReference type="InterPro" id="IPR033738">
    <property type="entry name" value="AsnB_N"/>
</dbReference>
<dbReference type="InterPro" id="IPR006426">
    <property type="entry name" value="Asn_synth_AEB"/>
</dbReference>
<name>A0A5C6XBM8_9DELT</name>
<dbReference type="CDD" id="cd00712">
    <property type="entry name" value="AsnB"/>
    <property type="match status" value="1"/>
</dbReference>
<evidence type="ECO:0000259" key="11">
    <source>
        <dbReference type="PROSITE" id="PS51278"/>
    </source>
</evidence>
<evidence type="ECO:0000313" key="12">
    <source>
        <dbReference type="EMBL" id="TXD34769.1"/>
    </source>
</evidence>
<comment type="catalytic activity">
    <reaction evidence="7">
        <text>L-aspartate + L-glutamine + ATP + H2O = L-asparagine + L-glutamate + AMP + diphosphate + H(+)</text>
        <dbReference type="Rhea" id="RHEA:12228"/>
        <dbReference type="ChEBI" id="CHEBI:15377"/>
        <dbReference type="ChEBI" id="CHEBI:15378"/>
        <dbReference type="ChEBI" id="CHEBI:29985"/>
        <dbReference type="ChEBI" id="CHEBI:29991"/>
        <dbReference type="ChEBI" id="CHEBI:30616"/>
        <dbReference type="ChEBI" id="CHEBI:33019"/>
        <dbReference type="ChEBI" id="CHEBI:58048"/>
        <dbReference type="ChEBI" id="CHEBI:58359"/>
        <dbReference type="ChEBI" id="CHEBI:456215"/>
        <dbReference type="EC" id="6.3.5.4"/>
    </reaction>
</comment>
<dbReference type="RefSeq" id="WP_146982858.1">
    <property type="nucleotide sequence ID" value="NZ_VOSM01000012.1"/>
</dbReference>
<dbReference type="SUPFAM" id="SSF52402">
    <property type="entry name" value="Adenine nucleotide alpha hydrolases-like"/>
    <property type="match status" value="1"/>
</dbReference>
<feature type="binding site" evidence="9">
    <location>
        <begin position="375"/>
        <end position="376"/>
    </location>
    <ligand>
        <name>ATP</name>
        <dbReference type="ChEBI" id="CHEBI:30616"/>
    </ligand>
</feature>
<feature type="binding site" evidence="9">
    <location>
        <position position="104"/>
    </location>
    <ligand>
        <name>L-glutamine</name>
        <dbReference type="ChEBI" id="CHEBI:58359"/>
    </ligand>
</feature>
<reference evidence="12 13" key="1">
    <citation type="submission" date="2019-08" db="EMBL/GenBank/DDBJ databases">
        <title>Bradymonadales sp. TMQ4.</title>
        <authorList>
            <person name="Liang Q."/>
        </authorList>
    </citation>
    <scope>NUCLEOTIDE SEQUENCE [LARGE SCALE GENOMIC DNA]</scope>
    <source>
        <strain evidence="12 13">TMQ4</strain>
    </source>
</reference>
<keyword evidence="12" id="KW-0436">Ligase</keyword>
<keyword evidence="5 9" id="KW-0067">ATP-binding</keyword>
<dbReference type="GO" id="GO:0004066">
    <property type="term" value="F:asparagine synthase (glutamine-hydrolyzing) activity"/>
    <property type="evidence" value="ECO:0007669"/>
    <property type="project" value="UniProtKB-EC"/>
</dbReference>
<evidence type="ECO:0000256" key="1">
    <source>
        <dbReference type="ARBA" id="ARBA00005187"/>
    </source>
</evidence>
<dbReference type="PIRSF" id="PIRSF001589">
    <property type="entry name" value="Asn_synthetase_glu-h"/>
    <property type="match status" value="1"/>
</dbReference>
<dbReference type="CDD" id="cd01991">
    <property type="entry name" value="Asn_synthase_B_C"/>
    <property type="match status" value="1"/>
</dbReference>
<evidence type="ECO:0000256" key="5">
    <source>
        <dbReference type="ARBA" id="ARBA00022840"/>
    </source>
</evidence>
<dbReference type="GO" id="GO:0005524">
    <property type="term" value="F:ATP binding"/>
    <property type="evidence" value="ECO:0007669"/>
    <property type="project" value="UniProtKB-KW"/>
</dbReference>
<keyword evidence="6 8" id="KW-0315">Glutamine amidotransferase</keyword>
<feature type="site" description="Important for beta-aspartyl-AMP intermediate formation" evidence="10">
    <location>
        <position position="377"/>
    </location>
</feature>
<dbReference type="Proteomes" id="UP000321412">
    <property type="component" value="Unassembled WGS sequence"/>
</dbReference>
<evidence type="ECO:0000256" key="8">
    <source>
        <dbReference type="PIRSR" id="PIRSR001589-1"/>
    </source>
</evidence>
<dbReference type="PROSITE" id="PS51278">
    <property type="entry name" value="GATASE_TYPE_2"/>
    <property type="match status" value="1"/>
</dbReference>
<dbReference type="InterPro" id="IPR029055">
    <property type="entry name" value="Ntn_hydrolases_N"/>
</dbReference>
<comment type="caution">
    <text evidence="12">The sequence shown here is derived from an EMBL/GenBank/DDBJ whole genome shotgun (WGS) entry which is preliminary data.</text>
</comment>
<evidence type="ECO:0000256" key="9">
    <source>
        <dbReference type="PIRSR" id="PIRSR001589-2"/>
    </source>
</evidence>
<keyword evidence="4 9" id="KW-0547">Nucleotide-binding</keyword>
<evidence type="ECO:0000256" key="7">
    <source>
        <dbReference type="ARBA" id="ARBA00048741"/>
    </source>
</evidence>
<sequence length="648" mass="72358">MCGIAGYLSLKPLPSEDLRSRIEAMSATLRHRGPDSGDLWCEERANLALGHRRLAILDLSEGGRQPMHSACGRYVLTYNGEIYNFAELRAELEARGDNFKSDSDTEVLVALLARYGVKDALQRINGMFAFALWDRQERALWLARDRVGQKPLYYGRHGQSFLFGSELKALRAAPEFKATIDRQSLASLMRVRNVPAPHAIYENTFKLPPGCFLKVDGRTLEAGDPQPYWSAIDVFEEGQRSPFQGSASEAADLLEAHIKDAVAACMVSDVPVGAFLSGGIDSSTIVALMQTISTQPVRTFSIGFSQRSHNEAEYAKKVAEHLGCQHTELYLDDAQALDVIADLPRIYDEPFADSSQIPTVIVSELARRHVTVSLSGDGGDELFGGYHRYALFETFANTRRATPSPLFNATGRLLQSLPGAPIDILLRRVSPKLGARRPGERIVKLGEWIAQSGTEAEAYRRLMDLWPDALNPTLGAHPHPRAPWPEHARMKPRRRAMLDDTLCYLPDDILTKVDRAAMAHSLETRIPLLDHRVIAFAATLPLNLSSGSGGGPGKALLREVLSRHVPRELFERPKQGFAIPLHEWLRTGLRAWADDLLSEDRLRRQGFFAPQTLAQRWRDHRAGLRDESARLWPALMFQSWLADTHSER</sequence>
<feature type="domain" description="Glutamine amidotransferase type-2" evidence="11">
    <location>
        <begin position="2"/>
        <end position="218"/>
    </location>
</feature>
<keyword evidence="13" id="KW-1185">Reference proteome</keyword>
<dbReference type="PANTHER" id="PTHR43284">
    <property type="entry name" value="ASPARAGINE SYNTHETASE (GLUTAMINE-HYDROLYZING)"/>
    <property type="match status" value="1"/>
</dbReference>
<feature type="active site" description="For GATase activity" evidence="8">
    <location>
        <position position="2"/>
    </location>
</feature>
<dbReference type="EMBL" id="VOSM01000012">
    <property type="protein sequence ID" value="TXD34769.1"/>
    <property type="molecule type" value="Genomic_DNA"/>
</dbReference>
<keyword evidence="8" id="KW-0061">Asparagine biosynthesis</keyword>
<organism evidence="12 13">
    <name type="scientific">Lujinxingia vulgaris</name>
    <dbReference type="NCBI Taxonomy" id="2600176"/>
    <lineage>
        <taxon>Bacteria</taxon>
        <taxon>Deltaproteobacteria</taxon>
        <taxon>Bradymonadales</taxon>
        <taxon>Lujinxingiaceae</taxon>
        <taxon>Lujinxingia</taxon>
    </lineage>
</organism>
<protein>
    <recommendedName>
        <fullName evidence="3">asparagine synthase (glutamine-hydrolyzing)</fullName>
        <ecNumber evidence="3">6.3.5.4</ecNumber>
    </recommendedName>
</protein>
<evidence type="ECO:0000256" key="2">
    <source>
        <dbReference type="ARBA" id="ARBA00005752"/>
    </source>
</evidence>
<dbReference type="PANTHER" id="PTHR43284:SF1">
    <property type="entry name" value="ASPARAGINE SYNTHETASE"/>
    <property type="match status" value="1"/>
</dbReference>
<comment type="similarity">
    <text evidence="2">Belongs to the asparagine synthetase family.</text>
</comment>
<gene>
    <name evidence="12" type="primary">asnB</name>
    <name evidence="12" type="ORF">FRC98_18220</name>
</gene>
<dbReference type="InterPro" id="IPR017932">
    <property type="entry name" value="GATase_2_dom"/>
</dbReference>
<accession>A0A5C6XBM8</accession>
<evidence type="ECO:0000256" key="3">
    <source>
        <dbReference type="ARBA" id="ARBA00012737"/>
    </source>
</evidence>
<evidence type="ECO:0000313" key="13">
    <source>
        <dbReference type="Proteomes" id="UP000321412"/>
    </source>
</evidence>
<keyword evidence="8" id="KW-0028">Amino-acid biosynthesis</keyword>
<comment type="pathway">
    <text evidence="1">Amino-acid biosynthesis; L-asparagine biosynthesis; L-asparagine from L-aspartate (L-Gln route): step 1/1.</text>
</comment>
<evidence type="ECO:0000256" key="6">
    <source>
        <dbReference type="ARBA" id="ARBA00022962"/>
    </source>
</evidence>
<dbReference type="Gene3D" id="3.60.20.10">
    <property type="entry name" value="Glutamine Phosphoribosylpyrophosphate, subunit 1, domain 1"/>
    <property type="match status" value="1"/>
</dbReference>
<dbReference type="InterPro" id="IPR014729">
    <property type="entry name" value="Rossmann-like_a/b/a_fold"/>
</dbReference>
<dbReference type="AlphaFoldDB" id="A0A5C6XBM8"/>
<dbReference type="Pfam" id="PF13537">
    <property type="entry name" value="GATase_7"/>
    <property type="match status" value="1"/>
</dbReference>
<dbReference type="InterPro" id="IPR001962">
    <property type="entry name" value="Asn_synthase"/>
</dbReference>
<dbReference type="GO" id="GO:0006529">
    <property type="term" value="P:asparagine biosynthetic process"/>
    <property type="evidence" value="ECO:0007669"/>
    <property type="project" value="UniProtKB-KW"/>
</dbReference>
<dbReference type="EC" id="6.3.5.4" evidence="3"/>
<dbReference type="OrthoDB" id="9763290at2"/>
<evidence type="ECO:0000256" key="4">
    <source>
        <dbReference type="ARBA" id="ARBA00022741"/>
    </source>
</evidence>
<dbReference type="Pfam" id="PF00733">
    <property type="entry name" value="Asn_synthase"/>
    <property type="match status" value="1"/>
</dbReference>
<dbReference type="Gene3D" id="3.40.50.620">
    <property type="entry name" value="HUPs"/>
    <property type="match status" value="1"/>
</dbReference>
<dbReference type="InterPro" id="IPR051786">
    <property type="entry name" value="ASN_synthetase/amidase"/>
</dbReference>
<dbReference type="NCBIfam" id="TIGR01536">
    <property type="entry name" value="asn_synth_AEB"/>
    <property type="match status" value="1"/>
</dbReference>
<dbReference type="GO" id="GO:0005829">
    <property type="term" value="C:cytosol"/>
    <property type="evidence" value="ECO:0007669"/>
    <property type="project" value="TreeGrafter"/>
</dbReference>
<proteinExistence type="inferred from homology"/>
<dbReference type="SUPFAM" id="SSF56235">
    <property type="entry name" value="N-terminal nucleophile aminohydrolases (Ntn hydrolases)"/>
    <property type="match status" value="1"/>
</dbReference>